<organism evidence="2">
    <name type="scientific">uncultured Acidimicrobiales bacterium</name>
    <dbReference type="NCBI Taxonomy" id="310071"/>
    <lineage>
        <taxon>Bacteria</taxon>
        <taxon>Bacillati</taxon>
        <taxon>Actinomycetota</taxon>
        <taxon>Acidimicrobiia</taxon>
        <taxon>Acidimicrobiales</taxon>
        <taxon>environmental samples</taxon>
    </lineage>
</organism>
<reference evidence="2" key="1">
    <citation type="submission" date="2020-02" db="EMBL/GenBank/DDBJ databases">
        <authorList>
            <person name="Meier V. D."/>
        </authorList>
    </citation>
    <scope>NUCLEOTIDE SEQUENCE</scope>
    <source>
        <strain evidence="2">AVDCRST_MAG10</strain>
    </source>
</reference>
<feature type="compositionally biased region" description="Basic and acidic residues" evidence="1">
    <location>
        <begin position="65"/>
        <end position="74"/>
    </location>
</feature>
<evidence type="ECO:0000313" key="2">
    <source>
        <dbReference type="EMBL" id="CAA9209075.1"/>
    </source>
</evidence>
<feature type="non-terminal residue" evidence="2">
    <location>
        <position position="240"/>
    </location>
</feature>
<evidence type="ECO:0000256" key="1">
    <source>
        <dbReference type="SAM" id="MobiDB-lite"/>
    </source>
</evidence>
<feature type="compositionally biased region" description="Low complexity" evidence="1">
    <location>
        <begin position="103"/>
        <end position="117"/>
    </location>
</feature>
<keyword evidence="2" id="KW-0378">Hydrolase</keyword>
<proteinExistence type="predicted"/>
<gene>
    <name evidence="2" type="ORF">AVDCRST_MAG10-8</name>
</gene>
<protein>
    <submittedName>
        <fullName evidence="2">Histidinol-phosphatase [alternative form]</fullName>
        <ecNumber evidence="2">3.1.3.15</ecNumber>
    </submittedName>
</protein>
<dbReference type="AlphaFoldDB" id="A0A6J4GZG0"/>
<dbReference type="EC" id="3.1.3.15" evidence="2"/>
<feature type="region of interest" description="Disordered" evidence="1">
    <location>
        <begin position="1"/>
        <end position="240"/>
    </location>
</feature>
<dbReference type="EMBL" id="CADCTB010000001">
    <property type="protein sequence ID" value="CAA9209075.1"/>
    <property type="molecule type" value="Genomic_DNA"/>
</dbReference>
<sequence>GRRHDPGAVPGPGSRGFHQAGPDTGDRGRPDGGAGHPGGDRPVPAGPRHPGRGVRRGGRPGRVAVDPRPDRRYQELCPGHPGLGHVHRSPARGRGRGWGGLRAGARPSVVGRPGPRSVRGRPADPGLRRGRPGRRAAQLRQRQELRGLRAGGAVPEPGPPLLADPRPGRLLVPRPGGRGGGRRRRRARGVAVGRRRRAGDRGGGRRPLHRPGWCRPPRRGQCGLHQRAAPRRGPGRTVAL</sequence>
<accession>A0A6J4GZG0</accession>
<feature type="compositionally biased region" description="Basic residues" evidence="1">
    <location>
        <begin position="85"/>
        <end position="95"/>
    </location>
</feature>
<feature type="compositionally biased region" description="Basic residues" evidence="1">
    <location>
        <begin position="180"/>
        <end position="209"/>
    </location>
</feature>
<feature type="non-terminal residue" evidence="2">
    <location>
        <position position="1"/>
    </location>
</feature>
<dbReference type="GO" id="GO:0004401">
    <property type="term" value="F:histidinol-phosphatase activity"/>
    <property type="evidence" value="ECO:0007669"/>
    <property type="project" value="UniProtKB-EC"/>
</dbReference>
<feature type="compositionally biased region" description="Basic residues" evidence="1">
    <location>
        <begin position="49"/>
        <end position="59"/>
    </location>
</feature>
<name>A0A6J4GZG0_9ACTN</name>